<feature type="chain" id="PRO_5045283715" evidence="1">
    <location>
        <begin position="37"/>
        <end position="128"/>
    </location>
</feature>
<organism evidence="2 3">
    <name type="scientific">Steroidobacter gossypii</name>
    <dbReference type="NCBI Taxonomy" id="2805490"/>
    <lineage>
        <taxon>Bacteria</taxon>
        <taxon>Pseudomonadati</taxon>
        <taxon>Pseudomonadota</taxon>
        <taxon>Gammaproteobacteria</taxon>
        <taxon>Steroidobacterales</taxon>
        <taxon>Steroidobacteraceae</taxon>
        <taxon>Steroidobacter</taxon>
    </lineage>
</organism>
<evidence type="ECO:0000313" key="2">
    <source>
        <dbReference type="EMBL" id="MBM0106554.1"/>
    </source>
</evidence>
<reference evidence="2 3" key="1">
    <citation type="journal article" date="2021" name="Int. J. Syst. Evol. Microbiol.">
        <title>Steroidobacter gossypii sp. nov., isolated from soil of cotton cropping field.</title>
        <authorList>
            <person name="Huang R."/>
            <person name="Yang S."/>
            <person name="Zhen C."/>
            <person name="Liu W."/>
        </authorList>
    </citation>
    <scope>NUCLEOTIDE SEQUENCE [LARGE SCALE GENOMIC DNA]</scope>
    <source>
        <strain evidence="2 3">S1-65</strain>
    </source>
</reference>
<keyword evidence="3" id="KW-1185">Reference proteome</keyword>
<feature type="signal peptide" evidence="1">
    <location>
        <begin position="1"/>
        <end position="36"/>
    </location>
</feature>
<evidence type="ECO:0000256" key="1">
    <source>
        <dbReference type="SAM" id="SignalP"/>
    </source>
</evidence>
<proteinExistence type="predicted"/>
<accession>A0ABS1WZY6</accession>
<gene>
    <name evidence="2" type="ORF">JM946_17635</name>
</gene>
<dbReference type="Proteomes" id="UP000661077">
    <property type="component" value="Unassembled WGS sequence"/>
</dbReference>
<sequence length="128" mass="13620">MSSRKPLVEGVRTGLSFLRPLIFAVGALCTAQQAQAAVDCVGKVAKVLLYSDGTVNIVGQWRGDYTFVCSTSGSFGTVSAEVCLSWYATLMKAKADNLDVTVYYNTNTACSALPTYGNSPVPVYIGLF</sequence>
<comment type="caution">
    <text evidence="2">The sequence shown here is derived from an EMBL/GenBank/DDBJ whole genome shotgun (WGS) entry which is preliminary data.</text>
</comment>
<protein>
    <submittedName>
        <fullName evidence="2">Uncharacterized protein</fullName>
    </submittedName>
</protein>
<name>A0ABS1WZY6_9GAMM</name>
<dbReference type="EMBL" id="JAEVLS010000004">
    <property type="protein sequence ID" value="MBM0106554.1"/>
    <property type="molecule type" value="Genomic_DNA"/>
</dbReference>
<evidence type="ECO:0000313" key="3">
    <source>
        <dbReference type="Proteomes" id="UP000661077"/>
    </source>
</evidence>
<keyword evidence="1" id="KW-0732">Signal</keyword>
<dbReference type="RefSeq" id="WP_203168675.1">
    <property type="nucleotide sequence ID" value="NZ_JAEVLS010000004.1"/>
</dbReference>